<dbReference type="Proteomes" id="UP000776252">
    <property type="component" value="Unassembled WGS sequence"/>
</dbReference>
<keyword evidence="2" id="KW-0413">Isomerase</keyword>
<dbReference type="PANTHER" id="PTHR12110:SF41">
    <property type="entry name" value="INOSOSE DEHYDRATASE"/>
    <property type="match status" value="1"/>
</dbReference>
<sequence length="251" mass="28481">MSLPIALQLYSIKDETEKNFSLALKKVSQIGYKGVEFAGYGGLSSSKIKALLEELDLKVCGSHVSLDELTNNIDKVIEYSLEIGNPYIICPYATYKNKEDYEKMAETLNILAIKCSEKGIFLGYHNHGHEFQKFNGEYGLDIIYKETNAKLVKAEIDTYWVKYAGLDPVEYIKKHSGRCDLIHIKDMEIVNGEKRSTEVGNGIIDIKSIIMESEEQGAKWLIVEQEFFNKPTFESVEIGFKNLKKLVEEGI</sequence>
<evidence type="ECO:0000313" key="2">
    <source>
        <dbReference type="EMBL" id="MBU3159180.1"/>
    </source>
</evidence>
<dbReference type="PANTHER" id="PTHR12110">
    <property type="entry name" value="HYDROXYPYRUVATE ISOMERASE"/>
    <property type="match status" value="1"/>
</dbReference>
<proteinExistence type="predicted"/>
<gene>
    <name evidence="2" type="ORF">KPL37_05340</name>
</gene>
<dbReference type="Pfam" id="PF01261">
    <property type="entry name" value="AP_endonuc_2"/>
    <property type="match status" value="1"/>
</dbReference>
<evidence type="ECO:0000259" key="1">
    <source>
        <dbReference type="Pfam" id="PF01261"/>
    </source>
</evidence>
<evidence type="ECO:0000313" key="3">
    <source>
        <dbReference type="Proteomes" id="UP000776252"/>
    </source>
</evidence>
<dbReference type="RefSeq" id="WP_216146384.1">
    <property type="nucleotide sequence ID" value="NZ_JAHLDV010000007.1"/>
</dbReference>
<keyword evidence="3" id="KW-1185">Reference proteome</keyword>
<comment type="caution">
    <text evidence="2">The sequence shown here is derived from an EMBL/GenBank/DDBJ whole genome shotgun (WGS) entry which is preliminary data.</text>
</comment>
<reference evidence="2 3" key="1">
    <citation type="submission" date="2021-06" db="EMBL/GenBank/DDBJ databases">
        <title>Clostridia strains as spoilage organisms.</title>
        <authorList>
            <person name="Wambui J."/>
            <person name="Stephan R."/>
            <person name="Stevens M.J.A."/>
        </authorList>
    </citation>
    <scope>NUCLEOTIDE SEQUENCE [LARGE SCALE GENOMIC DNA]</scope>
    <source>
        <strain evidence="2 3">DSM 14204</strain>
    </source>
</reference>
<dbReference type="InterPro" id="IPR013022">
    <property type="entry name" value="Xyl_isomerase-like_TIM-brl"/>
</dbReference>
<name>A0ABS6BRS1_9CLOT</name>
<protein>
    <submittedName>
        <fullName evidence="2">Sugar phosphate isomerase/epimerase</fullName>
    </submittedName>
</protein>
<dbReference type="GO" id="GO:0016853">
    <property type="term" value="F:isomerase activity"/>
    <property type="evidence" value="ECO:0007669"/>
    <property type="project" value="UniProtKB-KW"/>
</dbReference>
<feature type="domain" description="Xylose isomerase-like TIM barrel" evidence="1">
    <location>
        <begin position="25"/>
        <end position="227"/>
    </location>
</feature>
<accession>A0ABS6BRS1</accession>
<organism evidence="2 3">
    <name type="scientific">Clostridium frigoris</name>
    <dbReference type="NCBI Taxonomy" id="205327"/>
    <lineage>
        <taxon>Bacteria</taxon>
        <taxon>Bacillati</taxon>
        <taxon>Bacillota</taxon>
        <taxon>Clostridia</taxon>
        <taxon>Eubacteriales</taxon>
        <taxon>Clostridiaceae</taxon>
        <taxon>Clostridium</taxon>
    </lineage>
</organism>
<dbReference type="EMBL" id="JAHLDV010000007">
    <property type="protein sequence ID" value="MBU3159180.1"/>
    <property type="molecule type" value="Genomic_DNA"/>
</dbReference>
<dbReference type="InterPro" id="IPR050312">
    <property type="entry name" value="IolE/XylAMocC-like"/>
</dbReference>